<organism evidence="1 2">
    <name type="scientific">Melia azedarach</name>
    <name type="common">Chinaberry tree</name>
    <dbReference type="NCBI Taxonomy" id="155640"/>
    <lineage>
        <taxon>Eukaryota</taxon>
        <taxon>Viridiplantae</taxon>
        <taxon>Streptophyta</taxon>
        <taxon>Embryophyta</taxon>
        <taxon>Tracheophyta</taxon>
        <taxon>Spermatophyta</taxon>
        <taxon>Magnoliopsida</taxon>
        <taxon>eudicotyledons</taxon>
        <taxon>Gunneridae</taxon>
        <taxon>Pentapetalae</taxon>
        <taxon>rosids</taxon>
        <taxon>malvids</taxon>
        <taxon>Sapindales</taxon>
        <taxon>Meliaceae</taxon>
        <taxon>Melia</taxon>
    </lineage>
</organism>
<name>A0ACC1WTV1_MELAZ</name>
<keyword evidence="1" id="KW-0808">Transferase</keyword>
<protein>
    <submittedName>
        <fullName evidence="1">Kinase</fullName>
    </submittedName>
</protein>
<gene>
    <name evidence="1" type="ORF">OWV82_025410</name>
</gene>
<dbReference type="EMBL" id="CM051407">
    <property type="protein sequence ID" value="KAJ4702312.1"/>
    <property type="molecule type" value="Genomic_DNA"/>
</dbReference>
<accession>A0ACC1WTV1</accession>
<keyword evidence="2" id="KW-1185">Reference proteome</keyword>
<sequence length="900" mass="101769">MKRSMIFCLLLTVIFRSLSSSELSETPPNRRVSKIFNSLLPPSPPPPEPDIALVAALDGTIHLVDTKLGKSKWSFSTGRPIYSSYQAAFNYNASEFYIDVGEDWELYFHSKRFGKVEKLSLSAEEYVRRTPHISKNGGVTLGAKKTTVFLVDAKSGRVVYSYGSDDSASTLGFHTDDEKPVLQVNGSEELVESGLGNLKTVQQLVYLMRTDYVLQYYSPDSGEILWNVAFANIEAEFRCQGMGNSFGRYQSSAGIDPSVDYIDDDESTLPCQMRASVYRLRDNSLLEFLSVLGKVGGWISLPASSQRPSLAAVDRKVPLSLPDRVDGRPLALPSTEIENPLTLRVLDGSVDEIDNRSMFAERFKSHIQSFIALLIAICSTFGFLFYRSKKGKLNKQTEGCLLQTGVPKKKKSRRPGNNKNSGNSEKMQKLISNETNGETNRLSHGKGNRDKLLLTLTDLNDGRVDGRRIGKLIVSNKEIAKGSNGTVVLEGIYDGRPVAVKRLVQTHHDVALKEIQNLMASDQHRNIVRWYGVESDQDFVYLSLERCNCSLNDLIYLLSGSFHGQITAEAQDSALLNEYSTRLLPLMENNKDVELWKANGHPSAQLLKLMRDIVSGLSHLHELGIIHRDLKPQNVLIIKEKSLCAKLSDMGISKRLHGDMSSLTQNATGYGSSGWQAPEQLLHRRQTRAVDVFSLGCILFFCITGGKHPYGESFERDVNIVNDRKDLFLVDNIPEAVDLFTHLLDPNPDLRPKAENVLYHPFFWSSDTRLSFLRDVSDRVELEDRENESELLKALEGIAPVALNGKWDDKMETKFIDNVGRYRRYKYDSVRDLLRVIRNKSNHYRELPQDIQELLGSHPEGFYNYFSSRFPKLLIQVYNVIYRYCQEEEFIQKYVRSDLM</sequence>
<dbReference type="Proteomes" id="UP001164539">
    <property type="component" value="Chromosome 14"/>
</dbReference>
<evidence type="ECO:0000313" key="2">
    <source>
        <dbReference type="Proteomes" id="UP001164539"/>
    </source>
</evidence>
<reference evidence="1 2" key="1">
    <citation type="journal article" date="2023" name="Science">
        <title>Complex scaffold remodeling in plant triterpene biosynthesis.</title>
        <authorList>
            <person name="De La Pena R."/>
            <person name="Hodgson H."/>
            <person name="Liu J.C."/>
            <person name="Stephenson M.J."/>
            <person name="Martin A.C."/>
            <person name="Owen C."/>
            <person name="Harkess A."/>
            <person name="Leebens-Mack J."/>
            <person name="Jimenez L.E."/>
            <person name="Osbourn A."/>
            <person name="Sattely E.S."/>
        </authorList>
    </citation>
    <scope>NUCLEOTIDE SEQUENCE [LARGE SCALE GENOMIC DNA]</scope>
    <source>
        <strain evidence="2">cv. JPN11</strain>
        <tissue evidence="1">Leaf</tissue>
    </source>
</reference>
<keyword evidence="1" id="KW-0418">Kinase</keyword>
<proteinExistence type="predicted"/>
<comment type="caution">
    <text evidence="1">The sequence shown here is derived from an EMBL/GenBank/DDBJ whole genome shotgun (WGS) entry which is preliminary data.</text>
</comment>
<evidence type="ECO:0000313" key="1">
    <source>
        <dbReference type="EMBL" id="KAJ4702312.1"/>
    </source>
</evidence>